<dbReference type="AlphaFoldDB" id="A0A9D2S260"/>
<organism evidence="1 2">
    <name type="scientific">Candidatus Ruthenibacterium avium</name>
    <dbReference type="NCBI Taxonomy" id="2838751"/>
    <lineage>
        <taxon>Bacteria</taxon>
        <taxon>Bacillati</taxon>
        <taxon>Bacillota</taxon>
        <taxon>Clostridia</taxon>
        <taxon>Eubacteriales</taxon>
        <taxon>Oscillospiraceae</taxon>
        <taxon>Ruthenibacterium</taxon>
    </lineage>
</organism>
<sequence>MNTYTSNYKKFHRSVFFGRQTTFARRALRALLVGTALAAVLCVVSPLLTGSAAVRQDTLRLHVLANSDSEQDQKVKLLVRDAILDAHSEVLGQAKTKQDAIRRATEMLPEVEQIANRVLKENGFSYSATAKVENIYFATKDYGDFTLPAGRYDALRIELGSHEGKNWFCVLFPPLCVPAAVDADEAPQYTSAEQDVVSSPYRVEFAAVEALESVKEWTKNTFFEKDNGEK</sequence>
<dbReference type="Pfam" id="PF09551">
    <property type="entry name" value="Spore_II_R"/>
    <property type="match status" value="1"/>
</dbReference>
<dbReference type="EMBL" id="DWYA01000080">
    <property type="protein sequence ID" value="HJB40566.1"/>
    <property type="molecule type" value="Genomic_DNA"/>
</dbReference>
<reference evidence="1" key="2">
    <citation type="submission" date="2021-04" db="EMBL/GenBank/DDBJ databases">
        <authorList>
            <person name="Gilroy R."/>
        </authorList>
    </citation>
    <scope>NUCLEOTIDE SEQUENCE</scope>
    <source>
        <strain evidence="1">ChiBcec8-14828</strain>
    </source>
</reference>
<proteinExistence type="predicted"/>
<accession>A0A9D2S260</accession>
<evidence type="ECO:0000313" key="1">
    <source>
        <dbReference type="EMBL" id="HJB40566.1"/>
    </source>
</evidence>
<reference evidence="1" key="1">
    <citation type="journal article" date="2021" name="PeerJ">
        <title>Extensive microbial diversity within the chicken gut microbiome revealed by metagenomics and culture.</title>
        <authorList>
            <person name="Gilroy R."/>
            <person name="Ravi A."/>
            <person name="Getino M."/>
            <person name="Pursley I."/>
            <person name="Horton D.L."/>
            <person name="Alikhan N.F."/>
            <person name="Baker D."/>
            <person name="Gharbi K."/>
            <person name="Hall N."/>
            <person name="Watson M."/>
            <person name="Adriaenssens E.M."/>
            <person name="Foster-Nyarko E."/>
            <person name="Jarju S."/>
            <person name="Secka A."/>
            <person name="Antonio M."/>
            <person name="Oren A."/>
            <person name="Chaudhuri R.R."/>
            <person name="La Ragione R."/>
            <person name="Hildebrand F."/>
            <person name="Pallen M.J."/>
        </authorList>
    </citation>
    <scope>NUCLEOTIDE SEQUENCE</scope>
    <source>
        <strain evidence="1">ChiBcec8-14828</strain>
    </source>
</reference>
<gene>
    <name evidence="1" type="ORF">H9943_09245</name>
</gene>
<comment type="caution">
    <text evidence="1">The sequence shown here is derived from an EMBL/GenBank/DDBJ whole genome shotgun (WGS) entry which is preliminary data.</text>
</comment>
<protein>
    <submittedName>
        <fullName evidence="1">Stage II sporulation protein R</fullName>
    </submittedName>
</protein>
<name>A0A9D2S260_9FIRM</name>
<evidence type="ECO:0000313" key="2">
    <source>
        <dbReference type="Proteomes" id="UP000824209"/>
    </source>
</evidence>
<dbReference type="Proteomes" id="UP000824209">
    <property type="component" value="Unassembled WGS sequence"/>
</dbReference>
<dbReference type="InterPro" id="IPR014202">
    <property type="entry name" value="Spore_II_R"/>
</dbReference>